<dbReference type="Proteomes" id="UP000632454">
    <property type="component" value="Unassembled WGS sequence"/>
</dbReference>
<dbReference type="RefSeq" id="WP_229705061.1">
    <property type="nucleotide sequence ID" value="NZ_BMCS01000001.1"/>
</dbReference>
<keyword evidence="5 8" id="KW-1133">Transmembrane helix</keyword>
<evidence type="ECO:0000256" key="2">
    <source>
        <dbReference type="ARBA" id="ARBA00006679"/>
    </source>
</evidence>
<gene>
    <name evidence="9" type="ORF">GCM10007298_24410</name>
</gene>
<evidence type="ECO:0000313" key="9">
    <source>
        <dbReference type="EMBL" id="GGF27666.1"/>
    </source>
</evidence>
<feature type="compositionally biased region" description="Basic and acidic residues" evidence="7">
    <location>
        <begin position="135"/>
        <end position="150"/>
    </location>
</feature>
<feature type="transmembrane region" description="Helical" evidence="8">
    <location>
        <begin position="342"/>
        <end position="361"/>
    </location>
</feature>
<dbReference type="PANTHER" id="PTHR33452:SF1">
    <property type="entry name" value="INNER MEMBRANE PROTEIN YPHA-RELATED"/>
    <property type="match status" value="1"/>
</dbReference>
<feature type="transmembrane region" description="Helical" evidence="8">
    <location>
        <begin position="373"/>
        <end position="393"/>
    </location>
</feature>
<feature type="region of interest" description="Disordered" evidence="7">
    <location>
        <begin position="1"/>
        <end position="202"/>
    </location>
</feature>
<evidence type="ECO:0000256" key="4">
    <source>
        <dbReference type="ARBA" id="ARBA00022692"/>
    </source>
</evidence>
<feature type="compositionally biased region" description="Basic and acidic residues" evidence="7">
    <location>
        <begin position="106"/>
        <end position="122"/>
    </location>
</feature>
<dbReference type="EMBL" id="BMCS01000001">
    <property type="protein sequence ID" value="GGF27666.1"/>
    <property type="molecule type" value="Genomic_DNA"/>
</dbReference>
<keyword evidence="10" id="KW-1185">Reference proteome</keyword>
<dbReference type="PANTHER" id="PTHR33452">
    <property type="entry name" value="OXIDOREDUCTASE CATD-RELATED"/>
    <property type="match status" value="1"/>
</dbReference>
<feature type="transmembrane region" description="Helical" evidence="8">
    <location>
        <begin position="280"/>
        <end position="300"/>
    </location>
</feature>
<evidence type="ECO:0000256" key="7">
    <source>
        <dbReference type="SAM" id="MobiDB-lite"/>
    </source>
</evidence>
<dbReference type="Pfam" id="PF07681">
    <property type="entry name" value="DoxX"/>
    <property type="match status" value="1"/>
</dbReference>
<evidence type="ECO:0008006" key="11">
    <source>
        <dbReference type="Google" id="ProtNLM"/>
    </source>
</evidence>
<keyword evidence="4 8" id="KW-0812">Transmembrane</keyword>
<comment type="subcellular location">
    <subcellularLocation>
        <location evidence="1">Cell membrane</location>
        <topology evidence="1">Multi-pass membrane protein</topology>
    </subcellularLocation>
</comment>
<evidence type="ECO:0000313" key="10">
    <source>
        <dbReference type="Proteomes" id="UP000632454"/>
    </source>
</evidence>
<evidence type="ECO:0000256" key="1">
    <source>
        <dbReference type="ARBA" id="ARBA00004651"/>
    </source>
</evidence>
<evidence type="ECO:0000256" key="8">
    <source>
        <dbReference type="SAM" id="Phobius"/>
    </source>
</evidence>
<evidence type="ECO:0000256" key="6">
    <source>
        <dbReference type="ARBA" id="ARBA00023136"/>
    </source>
</evidence>
<feature type="transmembrane region" description="Helical" evidence="8">
    <location>
        <begin position="225"/>
        <end position="243"/>
    </location>
</feature>
<keyword evidence="6 8" id="KW-0472">Membrane</keyword>
<evidence type="ECO:0000256" key="3">
    <source>
        <dbReference type="ARBA" id="ARBA00022475"/>
    </source>
</evidence>
<sequence>MSERDRDQRPQGSSPYDEPTETFRVPQDPPGPADADTGVYGYQPYRRGDRDDSSAETVRGSIADGEPGHLTASAGERASGERPYWGDDDAPAETTALPAQGGSDTAKSDRATSDTAKSDTGKSDPAPKTAAIPAVDRDDFHREHNRRAYMDTDTYDDDTDTQVFAPRAGQTRDDFRDDDFDDETRGLESESGGRFSRRRKRADPTLVADELAEATKAGRRGTTDLGLLVLRVAVGLIAMAHGAQKLFGWWNGPRLSGFEDFLLNSPNPDIGFGGDAAKPLAIVGALSESLGGLMLVLGLLTPIAGSAVLGVMIIAATYKATLAGGVWFFAAGQNGPGIEYEVFLGIAAAVIILVGPGRIALDFGRGWSTRPYIGSVAWLVVGIAAPVAIWIVFNGTNPFQSPGNPPVQ</sequence>
<name>A0ABQ1UUT2_9NOCA</name>
<dbReference type="InterPro" id="IPR051907">
    <property type="entry name" value="DoxX-like_oxidoreductase"/>
</dbReference>
<accession>A0ABQ1UUT2</accession>
<keyword evidence="3" id="KW-1003">Cell membrane</keyword>
<proteinExistence type="inferred from homology"/>
<dbReference type="InterPro" id="IPR032808">
    <property type="entry name" value="DoxX"/>
</dbReference>
<feature type="transmembrane region" description="Helical" evidence="8">
    <location>
        <begin position="307"/>
        <end position="330"/>
    </location>
</feature>
<comment type="similarity">
    <text evidence="2">Belongs to the DoxX family.</text>
</comment>
<evidence type="ECO:0000256" key="5">
    <source>
        <dbReference type="ARBA" id="ARBA00022989"/>
    </source>
</evidence>
<organism evidence="9 10">
    <name type="scientific">Williamsia phyllosphaerae</name>
    <dbReference type="NCBI Taxonomy" id="885042"/>
    <lineage>
        <taxon>Bacteria</taxon>
        <taxon>Bacillati</taxon>
        <taxon>Actinomycetota</taxon>
        <taxon>Actinomycetes</taxon>
        <taxon>Mycobacteriales</taxon>
        <taxon>Nocardiaceae</taxon>
        <taxon>Williamsia</taxon>
    </lineage>
</organism>
<protein>
    <recommendedName>
        <fullName evidence="11">Oxidoreductase MhqP</fullName>
    </recommendedName>
</protein>
<comment type="caution">
    <text evidence="9">The sequence shown here is derived from an EMBL/GenBank/DDBJ whole genome shotgun (WGS) entry which is preliminary data.</text>
</comment>
<reference evidence="10" key="1">
    <citation type="journal article" date="2019" name="Int. J. Syst. Evol. Microbiol.">
        <title>The Global Catalogue of Microorganisms (GCM) 10K type strain sequencing project: providing services to taxonomists for standard genome sequencing and annotation.</title>
        <authorList>
            <consortium name="The Broad Institute Genomics Platform"/>
            <consortium name="The Broad Institute Genome Sequencing Center for Infectious Disease"/>
            <person name="Wu L."/>
            <person name="Ma J."/>
        </authorList>
    </citation>
    <scope>NUCLEOTIDE SEQUENCE [LARGE SCALE GENOMIC DNA]</scope>
    <source>
        <strain evidence="10">CCM 7855</strain>
    </source>
</reference>